<gene>
    <name evidence="2" type="ORF">PBIL07802_LOCUS32745</name>
</gene>
<dbReference type="EMBL" id="HBIB01049601">
    <property type="protein sequence ID" value="CAE0270390.1"/>
    <property type="molecule type" value="Transcribed_RNA"/>
</dbReference>
<organism evidence="2">
    <name type="scientific">Palpitomonas bilix</name>
    <dbReference type="NCBI Taxonomy" id="652834"/>
    <lineage>
        <taxon>Eukaryota</taxon>
        <taxon>Eukaryota incertae sedis</taxon>
    </lineage>
</organism>
<dbReference type="Gene3D" id="3.90.1640.20">
    <property type="entry name" value="TON_0340"/>
    <property type="match status" value="1"/>
</dbReference>
<evidence type="ECO:0000259" key="1">
    <source>
        <dbReference type="Pfam" id="PF14336"/>
    </source>
</evidence>
<accession>A0A7S3LXL4</accession>
<proteinExistence type="predicted"/>
<dbReference type="InterPro" id="IPR025504">
    <property type="entry name" value="GLUCM_C"/>
</dbReference>
<dbReference type="PANTHER" id="PTHR32022">
    <property type="entry name" value="D-GLUTAMATE CYCLASE, MITOCHONDRIAL"/>
    <property type="match status" value="1"/>
</dbReference>
<name>A0A7S3LXL4_9EUKA</name>
<feature type="domain" description="D-glutamate cyclase-like C-terminal" evidence="1">
    <location>
        <begin position="9"/>
        <end position="310"/>
    </location>
</feature>
<protein>
    <recommendedName>
        <fullName evidence="1">D-glutamate cyclase-like C-terminal domain-containing protein</fullName>
    </recommendedName>
</protein>
<dbReference type="Pfam" id="PF14336">
    <property type="entry name" value="GLUCM-like_C"/>
    <property type="match status" value="1"/>
</dbReference>
<dbReference type="PANTHER" id="PTHR32022:SF10">
    <property type="entry name" value="D-GLUTAMATE CYCLASE, MITOCHONDRIAL"/>
    <property type="match status" value="1"/>
</dbReference>
<dbReference type="AlphaFoldDB" id="A0A7S3LXL4"/>
<sequence>MLRSALRTVEELLFSDPGGRGIAPLCVRGELEQTFSVLKGLRNAEEKEKTVCILSGFPVPPHFVVENDGPSGTAAIARAAAHLGCASYVVTDERCAAAFSAALVAGGAKDATVISLKEGRGREGEVDAELKRVFGGGACKAVFAIERVGCNADGRRLSMGGVDVTDVTTNVDAFFSKEVEGGRYKAGLDYQRVGIGDGGNELGMGKVRSEVEAHINRGKDIAAVEDCECLLTCGVSNWGGYAIEAMSLLIKHEGDGKAAMDVFLKDYVEREERVHAALVEEGCIDGIAKGPTKSVDGLPFDLHMQTIDKIAKAFEGLTNI</sequence>
<evidence type="ECO:0000313" key="2">
    <source>
        <dbReference type="EMBL" id="CAE0270390.1"/>
    </source>
</evidence>
<reference evidence="2" key="1">
    <citation type="submission" date="2021-01" db="EMBL/GenBank/DDBJ databases">
        <authorList>
            <person name="Corre E."/>
            <person name="Pelletier E."/>
            <person name="Niang G."/>
            <person name="Scheremetjew M."/>
            <person name="Finn R."/>
            <person name="Kale V."/>
            <person name="Holt S."/>
            <person name="Cochrane G."/>
            <person name="Meng A."/>
            <person name="Brown T."/>
            <person name="Cohen L."/>
        </authorList>
    </citation>
    <scope>NUCLEOTIDE SEQUENCE</scope>
    <source>
        <strain evidence="2">NIES-2562</strain>
    </source>
</reference>